<dbReference type="Gene3D" id="3.30.70.2110">
    <property type="match status" value="1"/>
</dbReference>
<dbReference type="InterPro" id="IPR050515">
    <property type="entry name" value="Beta-lactam/transpept"/>
</dbReference>
<dbReference type="SUPFAM" id="SSF56601">
    <property type="entry name" value="beta-lactamase/transpeptidase-like"/>
    <property type="match status" value="1"/>
</dbReference>
<dbReference type="SMART" id="SM00740">
    <property type="entry name" value="PASTA"/>
    <property type="match status" value="2"/>
</dbReference>
<protein>
    <submittedName>
        <fullName evidence="6">Putative penicillin-binding protein 2B</fullName>
    </submittedName>
</protein>
<evidence type="ECO:0000313" key="6">
    <source>
        <dbReference type="EMBL" id="KXB62222.1"/>
    </source>
</evidence>
<name>A0A134A3F7_9BACL</name>
<dbReference type="PANTHER" id="PTHR30627:SF26">
    <property type="entry name" value="PENICILLIN-BINDING PROTEIN 2B"/>
    <property type="match status" value="1"/>
</dbReference>
<dbReference type="InterPro" id="IPR001460">
    <property type="entry name" value="PCN-bd_Tpept"/>
</dbReference>
<dbReference type="InterPro" id="IPR036138">
    <property type="entry name" value="PBP_dimer_sf"/>
</dbReference>
<dbReference type="CDD" id="cd06576">
    <property type="entry name" value="PASTA_Pbp2x-like_1"/>
    <property type="match status" value="1"/>
</dbReference>
<dbReference type="InterPro" id="IPR005311">
    <property type="entry name" value="PBP_dimer"/>
</dbReference>
<dbReference type="EMBL" id="LSDC01000024">
    <property type="protein sequence ID" value="KXB62222.1"/>
    <property type="molecule type" value="Genomic_DNA"/>
</dbReference>
<dbReference type="CDD" id="cd06575">
    <property type="entry name" value="PASTA_Pbp2x-like_2"/>
    <property type="match status" value="1"/>
</dbReference>
<dbReference type="STRING" id="1379.HMPREF3186_00447"/>
<dbReference type="PANTHER" id="PTHR30627">
    <property type="entry name" value="PEPTIDOGLYCAN D,D-TRANSPEPTIDASE"/>
    <property type="match status" value="1"/>
</dbReference>
<evidence type="ECO:0000256" key="2">
    <source>
        <dbReference type="ARBA" id="ARBA00007171"/>
    </source>
</evidence>
<evidence type="ECO:0000259" key="5">
    <source>
        <dbReference type="PROSITE" id="PS51178"/>
    </source>
</evidence>
<organism evidence="6 7">
    <name type="scientific">Gemella haemolysans</name>
    <dbReference type="NCBI Taxonomy" id="1379"/>
    <lineage>
        <taxon>Bacteria</taxon>
        <taxon>Bacillati</taxon>
        <taxon>Bacillota</taxon>
        <taxon>Bacilli</taxon>
        <taxon>Bacillales</taxon>
        <taxon>Gemellaceae</taxon>
        <taxon>Gemella</taxon>
    </lineage>
</organism>
<dbReference type="GO" id="GO:0008658">
    <property type="term" value="F:penicillin binding"/>
    <property type="evidence" value="ECO:0007669"/>
    <property type="project" value="InterPro"/>
</dbReference>
<dbReference type="InterPro" id="IPR012338">
    <property type="entry name" value="Beta-lactam/transpept-like"/>
</dbReference>
<keyword evidence="3 4" id="KW-0472">Membrane</keyword>
<evidence type="ECO:0000256" key="4">
    <source>
        <dbReference type="SAM" id="Phobius"/>
    </source>
</evidence>
<dbReference type="GO" id="GO:0005886">
    <property type="term" value="C:plasma membrane"/>
    <property type="evidence" value="ECO:0007669"/>
    <property type="project" value="TreeGrafter"/>
</dbReference>
<reference evidence="7" key="1">
    <citation type="submission" date="2016-01" db="EMBL/GenBank/DDBJ databases">
        <authorList>
            <person name="Mitreva M."/>
            <person name="Pepin K.H."/>
            <person name="Mihindukulasuriya K.A."/>
            <person name="Fulton R."/>
            <person name="Fronick C."/>
            <person name="O'Laughlin M."/>
            <person name="Miner T."/>
            <person name="Herter B."/>
            <person name="Rosa B.A."/>
            <person name="Cordes M."/>
            <person name="Tomlinson C."/>
            <person name="Wollam A."/>
            <person name="Palsikar V.B."/>
            <person name="Mardis E.R."/>
            <person name="Wilson R.K."/>
        </authorList>
    </citation>
    <scope>NUCLEOTIDE SEQUENCE [LARGE SCALE GENOMIC DNA]</scope>
    <source>
        <strain evidence="7">DNF01167</strain>
    </source>
</reference>
<proteinExistence type="inferred from homology"/>
<dbReference type="InterPro" id="IPR005543">
    <property type="entry name" value="PASTA_dom"/>
</dbReference>
<dbReference type="Pfam" id="PF00905">
    <property type="entry name" value="Transpeptidase"/>
    <property type="match status" value="1"/>
</dbReference>
<dbReference type="PATRIC" id="fig|1379.3.peg.443"/>
<dbReference type="GO" id="GO:0071555">
    <property type="term" value="P:cell wall organization"/>
    <property type="evidence" value="ECO:0007669"/>
    <property type="project" value="TreeGrafter"/>
</dbReference>
<gene>
    <name evidence="6" type="ORF">HMPREF3186_00447</name>
</gene>
<dbReference type="Proteomes" id="UP000070355">
    <property type="component" value="Unassembled WGS sequence"/>
</dbReference>
<evidence type="ECO:0000256" key="3">
    <source>
        <dbReference type="ARBA" id="ARBA00023136"/>
    </source>
</evidence>
<evidence type="ECO:0000313" key="7">
    <source>
        <dbReference type="Proteomes" id="UP000070355"/>
    </source>
</evidence>
<sequence>MIKLFKKILTLKFLEDRRSLERKDYISRERTKIVFFLIFVFFFVWILILNIGQMMLIGTVRGHNLSELADKKYKIDSSLQPNRGKIFDRNGNILADNIESYKLVAVVSDKATEDDTNPRHVVDINKTAEELSKFIKLDKNKIKDILSKQGVYQVEFGTAGKDISVEDKKKIEELKLPGIEFIATTKRYYPNGSMLGNFLGFAQNSPDSDLITGRLGVEKTFDYYLRGKEGHITYAKDAWGKVVSNIPKVEINPVDGADIYLTIDKNIQGFIDNTLKDIQDKYEPESAFAIAVSPKTGEILGLGQTPAFNPNTQENLASAWSNIFYNSAYEPGSTLKTFTMSIMAENNIYKPDSYYRSGSYQVEDATIFDWNKIGWGTITQRHGFQQSSNTLMLTLLNELGTEKLKTGLENFGFGKSTNSLYGNEATGDLVFNNKVSASTTVFGQGSTVTAMQMVQAETAILNDGQMLSPYFLQRIHDKTIDKDVNIGKRTVVGNPISKRTADIMKEELYGVVNGTWAQGGKRYAVENYSTSGKTGTAEVVDPKTGTYYKSPYKVMHSFIGYAPSEDPQVILYVGLKLPSKELGASNANGASEIFKPIMENTLNYLNVKKSKDNNTIQSYQMDNLVGENVESTIVNLQQKTKNIITIGSGTKVVGQYPSAGNIIKQGERVFLLVSDENIITPNFTGWSKVDVLNYAKLSGLDIEIEGNGFAKQQSIPAQRFVKKGEKIKIKFS</sequence>
<comment type="similarity">
    <text evidence="2">Belongs to the transpeptidase family.</text>
</comment>
<feature type="transmembrane region" description="Helical" evidence="4">
    <location>
        <begin position="33"/>
        <end position="56"/>
    </location>
</feature>
<accession>A0A134A3F7</accession>
<dbReference type="Gene3D" id="3.40.710.10">
    <property type="entry name" value="DD-peptidase/beta-lactamase superfamily"/>
    <property type="match status" value="1"/>
</dbReference>
<comment type="caution">
    <text evidence="6">The sequence shown here is derived from an EMBL/GenBank/DDBJ whole genome shotgun (WGS) entry which is preliminary data.</text>
</comment>
<comment type="subcellular location">
    <subcellularLocation>
        <location evidence="1">Membrane</location>
    </subcellularLocation>
</comment>
<dbReference type="AlphaFoldDB" id="A0A134A3F7"/>
<feature type="domain" description="PASTA" evidence="5">
    <location>
        <begin position="615"/>
        <end position="675"/>
    </location>
</feature>
<dbReference type="Gene3D" id="3.90.1310.10">
    <property type="entry name" value="Penicillin-binding protein 2a (Domain 2)"/>
    <property type="match status" value="1"/>
</dbReference>
<dbReference type="SUPFAM" id="SSF54184">
    <property type="entry name" value="Penicillin-binding protein 2x (pbp-2x), c-terminal domain"/>
    <property type="match status" value="2"/>
</dbReference>
<dbReference type="SUPFAM" id="SSF56519">
    <property type="entry name" value="Penicillin binding protein dimerisation domain"/>
    <property type="match status" value="1"/>
</dbReference>
<dbReference type="OrthoDB" id="9804124at2"/>
<keyword evidence="4" id="KW-1133">Transmembrane helix</keyword>
<keyword evidence="4" id="KW-0812">Transmembrane</keyword>
<evidence type="ECO:0000256" key="1">
    <source>
        <dbReference type="ARBA" id="ARBA00004370"/>
    </source>
</evidence>
<dbReference type="Pfam" id="PF03717">
    <property type="entry name" value="PBP_dimer"/>
    <property type="match status" value="1"/>
</dbReference>
<dbReference type="PROSITE" id="PS51178">
    <property type="entry name" value="PASTA"/>
    <property type="match status" value="1"/>
</dbReference>
<dbReference type="Pfam" id="PF03793">
    <property type="entry name" value="PASTA"/>
    <property type="match status" value="2"/>
</dbReference>